<dbReference type="EC" id="2.7.7.6" evidence="12"/>
<dbReference type="InterPro" id="IPR007644">
    <property type="entry name" value="RNA_pol_bsu_protrusion"/>
</dbReference>
<dbReference type="FunFam" id="3.90.1070.20:FF:000001">
    <property type="entry name" value="DNA-directed RNA polymerase subunit beta"/>
    <property type="match status" value="1"/>
</dbReference>
<dbReference type="Pfam" id="PF00562">
    <property type="entry name" value="RNA_pol_Rpb2_6"/>
    <property type="match status" value="1"/>
</dbReference>
<dbReference type="Pfam" id="PF04566">
    <property type="entry name" value="RNA_pol_Rpb2_4"/>
    <property type="match status" value="1"/>
</dbReference>
<dbReference type="InterPro" id="IPR007121">
    <property type="entry name" value="RNA_pol_bsu_CS"/>
</dbReference>
<evidence type="ECO:0000259" key="18">
    <source>
        <dbReference type="Pfam" id="PF04563"/>
    </source>
</evidence>
<dbReference type="InterPro" id="IPR014724">
    <property type="entry name" value="RNA_pol_RPB2_OB-fold"/>
</dbReference>
<dbReference type="FunFam" id="3.90.1110.10:FF:000002">
    <property type="entry name" value="DNA-directed RNA polymerase subunit beta"/>
    <property type="match status" value="1"/>
</dbReference>
<dbReference type="SUPFAM" id="SSF49329">
    <property type="entry name" value="Cu,Zn superoxide dismutase-like"/>
    <property type="match status" value="4"/>
</dbReference>
<dbReference type="InterPro" id="IPR001424">
    <property type="entry name" value="SOD_Cu_Zn_dom"/>
</dbReference>
<keyword evidence="11" id="KW-0539">Nucleus</keyword>
<proteinExistence type="inferred from homology"/>
<evidence type="ECO:0000313" key="22">
    <source>
        <dbReference type="EMBL" id="KAK1137073.1"/>
    </source>
</evidence>
<dbReference type="InterPro" id="IPR007120">
    <property type="entry name" value="DNA-dir_RNAP_su2_dom"/>
</dbReference>
<dbReference type="PANTHER" id="PTHR20856">
    <property type="entry name" value="DNA-DIRECTED RNA POLYMERASE I SUBUNIT 2"/>
    <property type="match status" value="1"/>
</dbReference>
<comment type="catalytic activity">
    <reaction evidence="12">
        <text>RNA(n) + a ribonucleoside 5'-triphosphate = RNA(n+1) + diphosphate</text>
        <dbReference type="Rhea" id="RHEA:21248"/>
        <dbReference type="Rhea" id="RHEA-COMP:14527"/>
        <dbReference type="Rhea" id="RHEA-COMP:17342"/>
        <dbReference type="ChEBI" id="CHEBI:33019"/>
        <dbReference type="ChEBI" id="CHEBI:61557"/>
        <dbReference type="ChEBI" id="CHEBI:140395"/>
        <dbReference type="EC" id="2.7.7.6"/>
    </reaction>
</comment>
<feature type="domain" description="Superoxide dismutase copper/zinc binding" evidence="14">
    <location>
        <begin position="677"/>
        <end position="801"/>
    </location>
</feature>
<evidence type="ECO:0000256" key="11">
    <source>
        <dbReference type="ARBA" id="ARBA00023242"/>
    </source>
</evidence>
<dbReference type="InterPro" id="IPR037033">
    <property type="entry name" value="DNA-dir_RNAP_su2_hyb_sf"/>
</dbReference>
<dbReference type="GO" id="GO:0003899">
    <property type="term" value="F:DNA-directed RNA polymerase activity"/>
    <property type="evidence" value="ECO:0007669"/>
    <property type="project" value="UniProtKB-EC"/>
</dbReference>
<evidence type="ECO:0000256" key="8">
    <source>
        <dbReference type="ARBA" id="ARBA00022833"/>
    </source>
</evidence>
<feature type="domain" description="RNA polymerase Rpb2" evidence="19">
    <location>
        <begin position="1562"/>
        <end position="1626"/>
    </location>
</feature>
<dbReference type="Gene3D" id="3.90.1110.10">
    <property type="entry name" value="RNA polymerase Rpb2, domain 2"/>
    <property type="match status" value="1"/>
</dbReference>
<dbReference type="NCBIfam" id="NF007175">
    <property type="entry name" value="PRK09606.1"/>
    <property type="match status" value="1"/>
</dbReference>
<evidence type="ECO:0000256" key="7">
    <source>
        <dbReference type="ARBA" id="ARBA00022771"/>
    </source>
</evidence>
<dbReference type="InterPro" id="IPR007642">
    <property type="entry name" value="RNA_pol_Rpb2_2"/>
</dbReference>
<evidence type="ECO:0000313" key="23">
    <source>
        <dbReference type="Proteomes" id="UP001177670"/>
    </source>
</evidence>
<dbReference type="FunFam" id="2.40.50.150:FF:000002">
    <property type="entry name" value="DNA-directed RNA polymerase subunit beta"/>
    <property type="match status" value="1"/>
</dbReference>
<dbReference type="InterPro" id="IPR007645">
    <property type="entry name" value="RNA_pol_Rpb2_3"/>
</dbReference>
<dbReference type="InterPro" id="IPR007646">
    <property type="entry name" value="RNA_pol_Rpb2_4"/>
</dbReference>
<feature type="chain" id="PRO_5041458257" description="DNA-directed RNA polymerase subunit beta" evidence="13">
    <location>
        <begin position="16"/>
        <end position="2264"/>
    </location>
</feature>
<feature type="domain" description="RNA polymerase Rpb2" evidence="16">
    <location>
        <begin position="2172"/>
        <end position="2263"/>
    </location>
</feature>
<feature type="domain" description="DNA-directed RNA polymerase subunit 2 hybrid-binding" evidence="15">
    <location>
        <begin position="1802"/>
        <end position="2170"/>
    </location>
</feature>
<dbReference type="Pfam" id="PF04561">
    <property type="entry name" value="RNA_pol_Rpb2_2"/>
    <property type="match status" value="1"/>
</dbReference>
<evidence type="ECO:0000256" key="6">
    <source>
        <dbReference type="ARBA" id="ARBA00022723"/>
    </source>
</evidence>
<dbReference type="Pfam" id="PF04567">
    <property type="entry name" value="RNA_pol_Rpb2_5"/>
    <property type="match status" value="1"/>
</dbReference>
<dbReference type="SUPFAM" id="SSF64484">
    <property type="entry name" value="beta and beta-prime subunits of DNA dependent RNA-polymerase"/>
    <property type="match status" value="1"/>
</dbReference>
<evidence type="ECO:0000259" key="14">
    <source>
        <dbReference type="Pfam" id="PF00080"/>
    </source>
</evidence>
<dbReference type="InterPro" id="IPR037034">
    <property type="entry name" value="RNA_pol_Rpb2_2_sf"/>
</dbReference>
<evidence type="ECO:0000259" key="17">
    <source>
        <dbReference type="Pfam" id="PF04561"/>
    </source>
</evidence>
<dbReference type="Pfam" id="PF00080">
    <property type="entry name" value="Sod_Cu"/>
    <property type="match status" value="1"/>
</dbReference>
<comment type="function">
    <text evidence="12">DNA-dependent RNA polymerase catalyzes the transcription of DNA into RNA using the four ribonucleoside triphosphates as substrates.</text>
</comment>
<dbReference type="InterPro" id="IPR036423">
    <property type="entry name" value="SOD-like_Cu/Zn_dom_sf"/>
</dbReference>
<keyword evidence="13" id="KW-0732">Signal</keyword>
<dbReference type="EMBL" id="JAHYIQ010000001">
    <property type="protein sequence ID" value="KAK1137073.1"/>
    <property type="molecule type" value="Genomic_DNA"/>
</dbReference>
<keyword evidence="6" id="KW-0479">Metal-binding</keyword>
<name>A0AA40KXZ4_9HYME</name>
<comment type="similarity">
    <text evidence="2 12">Belongs to the RNA polymerase beta chain family.</text>
</comment>
<dbReference type="GO" id="GO:0003677">
    <property type="term" value="F:DNA binding"/>
    <property type="evidence" value="ECO:0007669"/>
    <property type="project" value="InterPro"/>
</dbReference>
<keyword evidence="4 12" id="KW-0808">Transferase</keyword>
<feature type="signal peptide" evidence="13">
    <location>
        <begin position="1"/>
        <end position="15"/>
    </location>
</feature>
<evidence type="ECO:0000259" key="16">
    <source>
        <dbReference type="Pfam" id="PF04560"/>
    </source>
</evidence>
<dbReference type="PROSITE" id="PS01166">
    <property type="entry name" value="RNA_POL_BETA"/>
    <property type="match status" value="1"/>
</dbReference>
<dbReference type="InterPro" id="IPR007641">
    <property type="entry name" value="RNA_pol_Rpb2_7"/>
</dbReference>
<dbReference type="Proteomes" id="UP001177670">
    <property type="component" value="Unassembled WGS sequence"/>
</dbReference>
<dbReference type="Gene3D" id="2.40.270.10">
    <property type="entry name" value="DNA-directed RNA polymerase, subunit 2, domain 6"/>
    <property type="match status" value="1"/>
</dbReference>
<dbReference type="GO" id="GO:0008270">
    <property type="term" value="F:zinc ion binding"/>
    <property type="evidence" value="ECO:0007669"/>
    <property type="project" value="UniProtKB-KW"/>
</dbReference>
<keyword evidence="8" id="KW-0862">Zinc</keyword>
<dbReference type="Gene3D" id="2.40.50.150">
    <property type="match status" value="1"/>
</dbReference>
<evidence type="ECO:0000256" key="4">
    <source>
        <dbReference type="ARBA" id="ARBA00022679"/>
    </source>
</evidence>
<dbReference type="FunFam" id="3.90.1800.10:FF:000002">
    <property type="entry name" value="DNA-directed RNA polymerase subunit beta"/>
    <property type="match status" value="1"/>
</dbReference>
<organism evidence="22 23">
    <name type="scientific">Melipona bicolor</name>
    <dbReference type="NCBI Taxonomy" id="60889"/>
    <lineage>
        <taxon>Eukaryota</taxon>
        <taxon>Metazoa</taxon>
        <taxon>Ecdysozoa</taxon>
        <taxon>Arthropoda</taxon>
        <taxon>Hexapoda</taxon>
        <taxon>Insecta</taxon>
        <taxon>Pterygota</taxon>
        <taxon>Neoptera</taxon>
        <taxon>Endopterygota</taxon>
        <taxon>Hymenoptera</taxon>
        <taxon>Apocrita</taxon>
        <taxon>Aculeata</taxon>
        <taxon>Apoidea</taxon>
        <taxon>Anthophila</taxon>
        <taxon>Apidae</taxon>
        <taxon>Melipona</taxon>
    </lineage>
</organism>
<reference evidence="22" key="1">
    <citation type="submission" date="2021-10" db="EMBL/GenBank/DDBJ databases">
        <title>Melipona bicolor Genome sequencing and assembly.</title>
        <authorList>
            <person name="Araujo N.S."/>
            <person name="Arias M.C."/>
        </authorList>
    </citation>
    <scope>NUCLEOTIDE SEQUENCE</scope>
    <source>
        <strain evidence="22">USP_2M_L1-L4_2017</strain>
        <tissue evidence="22">Whole body</tissue>
    </source>
</reference>
<gene>
    <name evidence="22" type="ORF">K0M31_001600</name>
</gene>
<evidence type="ECO:0000256" key="3">
    <source>
        <dbReference type="ARBA" id="ARBA00022478"/>
    </source>
</evidence>
<evidence type="ECO:0000256" key="12">
    <source>
        <dbReference type="RuleBase" id="RU363031"/>
    </source>
</evidence>
<evidence type="ECO:0000256" key="5">
    <source>
        <dbReference type="ARBA" id="ARBA00022695"/>
    </source>
</evidence>
<dbReference type="Pfam" id="PF04563">
    <property type="entry name" value="RNA_pol_Rpb2_1"/>
    <property type="match status" value="1"/>
</dbReference>
<evidence type="ECO:0000259" key="15">
    <source>
        <dbReference type="Pfam" id="PF00562"/>
    </source>
</evidence>
<keyword evidence="5 12" id="KW-0548">Nucleotidyltransferase</keyword>
<dbReference type="Gene3D" id="2.60.40.200">
    <property type="entry name" value="Superoxide dismutase, copper/zinc binding domain"/>
    <property type="match status" value="5"/>
</dbReference>
<keyword evidence="3 12" id="KW-0240">DNA-directed RNA polymerase</keyword>
<dbReference type="InterPro" id="IPR007647">
    <property type="entry name" value="RNA_pol_Rpb2_5"/>
</dbReference>
<accession>A0AA40KXZ4</accession>
<dbReference type="GO" id="GO:0032549">
    <property type="term" value="F:ribonucleoside binding"/>
    <property type="evidence" value="ECO:0007669"/>
    <property type="project" value="InterPro"/>
</dbReference>
<dbReference type="Gene3D" id="3.90.1070.20">
    <property type="match status" value="1"/>
</dbReference>
<dbReference type="Pfam" id="PF04560">
    <property type="entry name" value="RNA_pol_Rpb2_7"/>
    <property type="match status" value="1"/>
</dbReference>
<dbReference type="GO" id="GO:0005654">
    <property type="term" value="C:nucleoplasm"/>
    <property type="evidence" value="ECO:0007669"/>
    <property type="project" value="UniProtKB-ARBA"/>
</dbReference>
<dbReference type="GO" id="GO:0000428">
    <property type="term" value="C:DNA-directed RNA polymerase complex"/>
    <property type="evidence" value="ECO:0007669"/>
    <property type="project" value="UniProtKB-KW"/>
</dbReference>
<dbReference type="CDD" id="cd00653">
    <property type="entry name" value="RNA_pol_B_RPB2"/>
    <property type="match status" value="1"/>
</dbReference>
<comment type="caution">
    <text evidence="22">The sequence shown here is derived from an EMBL/GenBank/DDBJ whole genome shotgun (WGS) entry which is preliminary data.</text>
</comment>
<feature type="domain" description="RNA polymerase Rpb2" evidence="17">
    <location>
        <begin position="1295"/>
        <end position="1488"/>
    </location>
</feature>
<feature type="domain" description="RNA polymerase Rpb2" evidence="20">
    <location>
        <begin position="1661"/>
        <end position="1723"/>
    </location>
</feature>
<keyword evidence="23" id="KW-1185">Reference proteome</keyword>
<evidence type="ECO:0000259" key="20">
    <source>
        <dbReference type="Pfam" id="PF04566"/>
    </source>
</evidence>
<feature type="domain" description="RNA polymerase beta subunit protrusion" evidence="18">
    <location>
        <begin position="1132"/>
        <end position="1535"/>
    </location>
</feature>
<comment type="subcellular location">
    <subcellularLocation>
        <location evidence="1">Nucleus</location>
    </subcellularLocation>
</comment>
<evidence type="ECO:0000256" key="1">
    <source>
        <dbReference type="ARBA" id="ARBA00004123"/>
    </source>
</evidence>
<feature type="domain" description="RNA polymerase Rpb2" evidence="21">
    <location>
        <begin position="1747"/>
        <end position="1795"/>
    </location>
</feature>
<evidence type="ECO:0000256" key="2">
    <source>
        <dbReference type="ARBA" id="ARBA00006835"/>
    </source>
</evidence>
<evidence type="ECO:0000256" key="13">
    <source>
        <dbReference type="SAM" id="SignalP"/>
    </source>
</evidence>
<evidence type="ECO:0000259" key="19">
    <source>
        <dbReference type="Pfam" id="PF04565"/>
    </source>
</evidence>
<sequence length="2264" mass="257108">MWWLFLLNYVTIGSSLRLAAYISSGGLHGEIRFEKASETSVKIRFSLQTTLQYPDQQWLWSVTQFPVDYTRINNRCSRQYVGESVIDLTELVGPIDMPGNETGSMEISGISLTGEMGLWGKGLILQDTYSSRTICASITVLEKNVEKFAEARFLESVAGNVWFRWLGGHGGDNTSDTIIYINLYHVNNKIQLQGTKYTEHHWKIYVTDIFDISKDKSNCNILQTVFDPDNAGNGKAIGDIDERLGKIKIAIDHNNRYKTVYKDSKLSLLPSTDLLGPHRQLYLVIFHPKHDDSILLCSKINHRKPIFAKTLINAHGIKGEVSLTQVTPFDPTWVNVSLTPINDLETRLRYATKIKSYNIHELPPDPMKISNNSTEICDTTKKIYNPSSINITDVPPAGLGTQDQYAVGDLSGKLQGRKEGSYHYDILPGSAKLSGIYWDTYLPLSGMYSVIHRSLVLHKYNETDNKSIIPWICGTLNLYLPDNIGQIQMITAQVIYRYPIVGKIIFRQPKNDPQMDTTIIIESLVHADGNALNNSELHRWMIHDNPPGKDYYNWTGRCLSTGEPYNPYKVEWNSSFNEYCSMSEVSLCRVGDLTRHGTIDIAGRKLYGTLLTRRLFTDTMLPLSGLHSILGKSLVIYDDHGPRLRGERLACSIISETYRRKAVARDWFGNGETISLRGKLEFLQQNEYDITNVELNLDGLHGKMSGYHIHMTPIEQDLEFPCESTSLYGHWNPFDVNVNNILSPGEGTTDQYEMGDLSGKFGTLENRKRYVKTFNDTMLPLFGPTSILGRSIVIHKKEKNLRWACSTIERGYSPSEAIELRAIASFHHPQGFAYGYIRMTQLIHPDGTQSETIIETKLRHPGKHNRNITKNHNWAIYVNPVGVDAAVHVKDTRCVAGGYIWNPYFTQLADPLNDDLYKQECSPDLPLRCYVGDISGRLGPIDIGLQRQVFTDSNFPLGGPISAIGRSIVIFDRNFGTNRFACANIEPDNDIVKYTNIRKPPRFVVAQFLEDVRKIMGIPDWMLSIDIRKTKILHNGACIQFLIHFKGPIANILEQDFNKLISTGRLDTPSLYIPGYVAKKRKTTLGYRQCGNQDPNDKKDDQYDDEDTEEISIKVWQEACWIVINAYFDEKGLVRQQLDSFDEFIEMSVQRIVEDSLQIDLQAEAQHTSGEIENPIRHLLKFEQVYLSKPTHWEKDGTPSPMMPNEARLRNLTYSAPLYVDITKTIVKDGDDPIETQHQKTFIGKIPIMLRSKYCLLAGLSDRDLTELNECPLDPGGYFIINGSEKVLIAQEKMATNTVYVFSMKDGKYAYKSEIRSCLEHSSRPTSTLWINMMAKSGASIKKSAIGQRIIAIIPYIKQEIPIMIVFRALGFVADRDILEHIIYDFDDPEMMEMVKPSLDEAFVIQEQNVALNFIGTRGARPGVAKEKRIKYAREILQKEMLPHVGISDFCETKKAYFLGYMVHRLLSASLGRRELDDRDHYGNKRLDLAGPLLAFLFRGLFKNLVKEVRLYAQKFIDRGKDFNLELAIKTKIITDGLRYSLATGNWGDQKKAHQARAGVSQVLNRLTFASTLSHLRRVNSPIGRDGKLAKPRQLHNTLWGMLCPAETPEGAAVGLVKNLALMAYISVGSQPSPVLEFLEEWSMENLEEIAPSAIADATKIFVNGCWVGIHRDPDQLMATLRKLRRQMDIIVSEVSLTRDIRDREIRIYTDAGRISRPLLIVEGQCLLLKKSHIEMLKERDYNNDGWQQLVGSEVVEYVDTLEEETVMIAMTPEDLKQDKEYAYCTTYTHCEIHPSMILGVCASIIPFPDHNQSPRNTYQSAMGKQAMGVYITNFHVRMDTLAHVLYYPHKPLVTTRSMEYLRFRELPAGINSIVAILCYTGYNQEDSVILNASAVERGFFRSVFYRSYKDAESKRIGDQEEQFEKPTRQTCQGMRNAIYDKLDDDGIIAPGIRVSGDDVVIGKTITLPETDDELDSTTKRFVKRDASTFLRNSETGIVDQVMLTLNSEGYKFCKIRVRSVRIPQIGDKFASRHGQKGTCGIQYRQEDMPFSCEGLTPDIIINPHAIPSRMTIGHLIECIQGKVKLAMLLPFNDSVNVQKISTLLQEYGYQLRGNEVMYNGHTGRKINAQVFLGPTYYQRLKHMVDDKIHSRARGPVQILVRQPMEGRARDGGLRFGEMERDCQISHGAAQFLRERLFEVSDPYRIHICNFCGLIAIANLRNNTFECKGCKNKTQISQIRLPYAAKLLFQELMAMNIAPRLMVA</sequence>
<dbReference type="GO" id="GO:0006351">
    <property type="term" value="P:DNA-templated transcription"/>
    <property type="evidence" value="ECO:0007669"/>
    <property type="project" value="InterPro"/>
</dbReference>
<dbReference type="Gene3D" id="3.90.1800.10">
    <property type="entry name" value="RNA polymerase alpha subunit dimerisation domain"/>
    <property type="match status" value="1"/>
</dbReference>
<keyword evidence="9" id="KW-0460">Magnesium</keyword>
<dbReference type="GO" id="GO:0006801">
    <property type="term" value="P:superoxide metabolic process"/>
    <property type="evidence" value="ECO:0007669"/>
    <property type="project" value="InterPro"/>
</dbReference>
<keyword evidence="7" id="KW-0863">Zinc-finger</keyword>
<evidence type="ECO:0000256" key="9">
    <source>
        <dbReference type="ARBA" id="ARBA00022842"/>
    </source>
</evidence>
<keyword evidence="10 12" id="KW-0804">Transcription</keyword>
<dbReference type="Pfam" id="PF04565">
    <property type="entry name" value="RNA_pol_Rpb2_3"/>
    <property type="match status" value="1"/>
</dbReference>
<evidence type="ECO:0000259" key="21">
    <source>
        <dbReference type="Pfam" id="PF04567"/>
    </source>
</evidence>
<protein>
    <recommendedName>
        <fullName evidence="12">DNA-directed RNA polymerase subunit beta</fullName>
        <ecNumber evidence="12">2.7.7.6</ecNumber>
    </recommendedName>
</protein>
<evidence type="ECO:0000256" key="10">
    <source>
        <dbReference type="ARBA" id="ARBA00023163"/>
    </source>
</evidence>
<dbReference type="InterPro" id="IPR015712">
    <property type="entry name" value="DNA-dir_RNA_pol_su2"/>
</dbReference>